<proteinExistence type="inferred from homology"/>
<dbReference type="NCBIfam" id="TIGR02395">
    <property type="entry name" value="rpoN_sigma"/>
    <property type="match status" value="1"/>
</dbReference>
<feature type="compositionally biased region" description="Acidic residues" evidence="9">
    <location>
        <begin position="53"/>
        <end position="65"/>
    </location>
</feature>
<keyword evidence="5" id="KW-0805">Transcription regulation</keyword>
<comment type="similarity">
    <text evidence="1">Belongs to the sigma-54 factor family.</text>
</comment>
<dbReference type="Pfam" id="PF04963">
    <property type="entry name" value="Sigma54_CBD"/>
    <property type="match status" value="1"/>
</dbReference>
<dbReference type="Pfam" id="PF04552">
    <property type="entry name" value="Sigma54_DBD"/>
    <property type="match status" value="1"/>
</dbReference>
<dbReference type="GO" id="GO:0003677">
    <property type="term" value="F:DNA binding"/>
    <property type="evidence" value="ECO:0007669"/>
    <property type="project" value="UniProtKB-KW"/>
</dbReference>
<dbReference type="PRINTS" id="PR00045">
    <property type="entry name" value="SIGMA54FCT"/>
</dbReference>
<evidence type="ECO:0000313" key="12">
    <source>
        <dbReference type="EMBL" id="NDV62534.1"/>
    </source>
</evidence>
<dbReference type="PIRSF" id="PIRSF000774">
    <property type="entry name" value="RpoN"/>
    <property type="match status" value="1"/>
</dbReference>
<dbReference type="Gene3D" id="1.10.10.1330">
    <property type="entry name" value="RNA polymerase sigma-54 factor, core-binding domain"/>
    <property type="match status" value="1"/>
</dbReference>
<dbReference type="AlphaFoldDB" id="A0A6B2M361"/>
<keyword evidence="13" id="KW-1185">Reference proteome</keyword>
<keyword evidence="3" id="KW-0808">Transferase</keyword>
<evidence type="ECO:0000256" key="7">
    <source>
        <dbReference type="ARBA" id="ARBA00023125"/>
    </source>
</evidence>
<keyword evidence="6" id="KW-0731">Sigma factor</keyword>
<dbReference type="Gene3D" id="1.10.10.60">
    <property type="entry name" value="Homeodomain-like"/>
    <property type="match status" value="1"/>
</dbReference>
<feature type="domain" description="RNA polymerase sigma factor 54 DNA-binding" evidence="10">
    <location>
        <begin position="342"/>
        <end position="499"/>
    </location>
</feature>
<evidence type="ECO:0000256" key="9">
    <source>
        <dbReference type="SAM" id="MobiDB-lite"/>
    </source>
</evidence>
<dbReference type="RefSeq" id="WP_163964542.1">
    <property type="nucleotide sequence ID" value="NZ_JAAGNX010000002.1"/>
</dbReference>
<feature type="domain" description="RNA polymerase sigma factor 54 core-binding" evidence="11">
    <location>
        <begin position="143"/>
        <end position="327"/>
    </location>
</feature>
<evidence type="ECO:0000256" key="3">
    <source>
        <dbReference type="ARBA" id="ARBA00022679"/>
    </source>
</evidence>
<keyword evidence="4" id="KW-0548">Nucleotidyltransferase</keyword>
<reference evidence="12 13" key="1">
    <citation type="submission" date="2020-02" db="EMBL/GenBank/DDBJ databases">
        <title>Albibacoteraceae fam. nov., the first described family within the subdivision 4 Verrucomicrobia.</title>
        <authorList>
            <person name="Xi F."/>
        </authorList>
    </citation>
    <scope>NUCLEOTIDE SEQUENCE [LARGE SCALE GENOMIC DNA]</scope>
    <source>
        <strain evidence="12 13">CK1056</strain>
    </source>
</reference>
<organism evidence="12 13">
    <name type="scientific">Oceanipulchritudo coccoides</name>
    <dbReference type="NCBI Taxonomy" id="2706888"/>
    <lineage>
        <taxon>Bacteria</taxon>
        <taxon>Pseudomonadati</taxon>
        <taxon>Verrucomicrobiota</taxon>
        <taxon>Opitutia</taxon>
        <taxon>Puniceicoccales</taxon>
        <taxon>Oceanipulchritudinaceae</taxon>
        <taxon>Oceanipulchritudo</taxon>
    </lineage>
</organism>
<feature type="compositionally biased region" description="Acidic residues" evidence="9">
    <location>
        <begin position="76"/>
        <end position="86"/>
    </location>
</feature>
<comment type="caution">
    <text evidence="12">The sequence shown here is derived from an EMBL/GenBank/DDBJ whole genome shotgun (WGS) entry which is preliminary data.</text>
</comment>
<gene>
    <name evidence="12" type="primary">rpoN</name>
    <name evidence="12" type="ORF">G0Q06_08735</name>
</gene>
<evidence type="ECO:0000256" key="4">
    <source>
        <dbReference type="ARBA" id="ARBA00022695"/>
    </source>
</evidence>
<dbReference type="GO" id="GO:0016987">
    <property type="term" value="F:sigma factor activity"/>
    <property type="evidence" value="ECO:0007669"/>
    <property type="project" value="UniProtKB-KW"/>
</dbReference>
<evidence type="ECO:0000256" key="2">
    <source>
        <dbReference type="ARBA" id="ARBA00022478"/>
    </source>
</evidence>
<evidence type="ECO:0000259" key="10">
    <source>
        <dbReference type="Pfam" id="PF04552"/>
    </source>
</evidence>
<keyword evidence="7" id="KW-0238">DNA-binding</keyword>
<dbReference type="PANTHER" id="PTHR32248:SF4">
    <property type="entry name" value="RNA POLYMERASE SIGMA-54 FACTOR"/>
    <property type="match status" value="1"/>
</dbReference>
<keyword evidence="2" id="KW-0240">DNA-directed RNA polymerase</keyword>
<sequence>MPRQGFEQTQKQTQSMVLAPQLRQSLKILQVPAMELRTAILAELEANPTLEELPYDDISIEEQQDGSEPVSSNDTGDTEFESESPPEIEQPAHESAEDLDFSNEFEVLERMGEDWQGYMNEAAGEIPYTSEDAQRRQYFFDSLTTDQSFQENLLEQARLVEEDPEIISALEYILGSLDDNGILTSNASDLALMAQLPLMAIQNAIKLLQGLDPPGIGAESIADCLLLQLKRKGLENSLAAKIIGKQWNLLLRRRIPEIARSFRVSVKEVEDAIAEIALLDPAPARRFSEDVNQVIEADVTVQKDENDEWQIILNNEYVPRLRISSEYKQLLARGKLIGKDRDYLQNQFRNGRFLISAIEQRQQTIEKITRKLLEFQAEFFEKGRAYLRPLTMNQVAESVGVHETTVSRAVSGKYIRSPIGLHDMKFFFTPGYQGQDGREVSNKSIKDRIARIIESETPSKPLSDQKIVEILKSEGITIARRTVAKYREELGILPTNLRRQYD</sequence>
<dbReference type="GO" id="GO:0016779">
    <property type="term" value="F:nucleotidyltransferase activity"/>
    <property type="evidence" value="ECO:0007669"/>
    <property type="project" value="UniProtKB-KW"/>
</dbReference>
<evidence type="ECO:0000256" key="5">
    <source>
        <dbReference type="ARBA" id="ARBA00023015"/>
    </source>
</evidence>
<dbReference type="PANTHER" id="PTHR32248">
    <property type="entry name" value="RNA POLYMERASE SIGMA-54 FACTOR"/>
    <property type="match status" value="1"/>
</dbReference>
<dbReference type="GO" id="GO:0006352">
    <property type="term" value="P:DNA-templated transcription initiation"/>
    <property type="evidence" value="ECO:0007669"/>
    <property type="project" value="InterPro"/>
</dbReference>
<dbReference type="Pfam" id="PF00309">
    <property type="entry name" value="Sigma54_AID"/>
    <property type="match status" value="1"/>
</dbReference>
<evidence type="ECO:0000259" key="11">
    <source>
        <dbReference type="Pfam" id="PF04963"/>
    </source>
</evidence>
<feature type="region of interest" description="Disordered" evidence="9">
    <location>
        <begin position="45"/>
        <end position="100"/>
    </location>
</feature>
<evidence type="ECO:0000313" key="13">
    <source>
        <dbReference type="Proteomes" id="UP000478417"/>
    </source>
</evidence>
<dbReference type="InterPro" id="IPR007046">
    <property type="entry name" value="RNA_pol_sigma_54_core-bd"/>
</dbReference>
<name>A0A6B2M361_9BACT</name>
<dbReference type="GO" id="GO:0000428">
    <property type="term" value="C:DNA-directed RNA polymerase complex"/>
    <property type="evidence" value="ECO:0007669"/>
    <property type="project" value="UniProtKB-KW"/>
</dbReference>
<dbReference type="Proteomes" id="UP000478417">
    <property type="component" value="Unassembled WGS sequence"/>
</dbReference>
<protein>
    <submittedName>
        <fullName evidence="12">RNA polymerase factor sigma-54</fullName>
    </submittedName>
</protein>
<accession>A0A6B2M361</accession>
<dbReference type="InterPro" id="IPR000394">
    <property type="entry name" value="RNA_pol_sigma_54"/>
</dbReference>
<evidence type="ECO:0000256" key="6">
    <source>
        <dbReference type="ARBA" id="ARBA00023082"/>
    </source>
</evidence>
<keyword evidence="8" id="KW-0804">Transcription</keyword>
<dbReference type="GO" id="GO:0001216">
    <property type="term" value="F:DNA-binding transcription activator activity"/>
    <property type="evidence" value="ECO:0007669"/>
    <property type="project" value="InterPro"/>
</dbReference>
<evidence type="ECO:0000256" key="8">
    <source>
        <dbReference type="ARBA" id="ARBA00023163"/>
    </source>
</evidence>
<dbReference type="EMBL" id="JAAGNX010000002">
    <property type="protein sequence ID" value="NDV62534.1"/>
    <property type="molecule type" value="Genomic_DNA"/>
</dbReference>
<dbReference type="PROSITE" id="PS00718">
    <property type="entry name" value="SIGMA54_2"/>
    <property type="match status" value="1"/>
</dbReference>
<evidence type="ECO:0000256" key="1">
    <source>
        <dbReference type="ARBA" id="ARBA00008798"/>
    </source>
</evidence>
<dbReference type="InterPro" id="IPR007634">
    <property type="entry name" value="RNA_pol_sigma_54_DNA-bd"/>
</dbReference>
<dbReference type="PROSITE" id="PS50044">
    <property type="entry name" value="SIGMA54_3"/>
    <property type="match status" value="1"/>
</dbReference>
<dbReference type="InterPro" id="IPR038709">
    <property type="entry name" value="RpoN_core-bd_sf"/>
</dbReference>